<dbReference type="PANTHER" id="PTHR43582:SF4">
    <property type="entry name" value="ANTIBIOTIC RESISTANCE ABC TRANSPORTER ATP-BINDING PROTEIN"/>
    <property type="match status" value="1"/>
</dbReference>
<evidence type="ECO:0000256" key="6">
    <source>
        <dbReference type="ARBA" id="ARBA00022967"/>
    </source>
</evidence>
<dbReference type="Proteomes" id="UP000095255">
    <property type="component" value="Unassembled WGS sequence"/>
</dbReference>
<dbReference type="NCBIfam" id="TIGR01188">
    <property type="entry name" value="drrA"/>
    <property type="match status" value="1"/>
</dbReference>
<reference evidence="10 11" key="1">
    <citation type="submission" date="2016-09" db="EMBL/GenBank/DDBJ databases">
        <title>Desulfuribacillus arsenicus sp. nov., an obligately anaerobic, dissimilatory arsenic- and antimonate-reducing bacterium isolated from anoxic sediments.</title>
        <authorList>
            <person name="Abin C.A."/>
            <person name="Hollibaugh J.T."/>
        </authorList>
    </citation>
    <scope>NUCLEOTIDE SEQUENCE [LARGE SCALE GENOMIC DNA]</scope>
    <source>
        <strain evidence="10 11">MLFW-2</strain>
    </source>
</reference>
<dbReference type="InterPro" id="IPR017871">
    <property type="entry name" value="ABC_transporter-like_CS"/>
</dbReference>
<protein>
    <submittedName>
        <fullName evidence="10">ABC transporter ATP-binding protein</fullName>
    </submittedName>
</protein>
<dbReference type="EMBL" id="MJAT01000004">
    <property type="protein sequence ID" value="OEH86431.1"/>
    <property type="molecule type" value="Genomic_DNA"/>
</dbReference>
<evidence type="ECO:0000313" key="10">
    <source>
        <dbReference type="EMBL" id="OEH86431.1"/>
    </source>
</evidence>
<comment type="subcellular location">
    <subcellularLocation>
        <location evidence="1">Cell membrane</location>
        <topology evidence="1">Peripheral membrane protein</topology>
        <orientation evidence="1">Cytoplasmic side</orientation>
    </subcellularLocation>
</comment>
<evidence type="ECO:0000256" key="2">
    <source>
        <dbReference type="ARBA" id="ARBA00022448"/>
    </source>
</evidence>
<proteinExistence type="inferred from homology"/>
<gene>
    <name evidence="10" type="ORF">BHU72_13515</name>
</gene>
<name>A0A1E5L8G8_9FIRM</name>
<dbReference type="GO" id="GO:0005524">
    <property type="term" value="F:ATP binding"/>
    <property type="evidence" value="ECO:0007669"/>
    <property type="project" value="UniProtKB-KW"/>
</dbReference>
<keyword evidence="4" id="KW-0547">Nucleotide-binding</keyword>
<dbReference type="InterPro" id="IPR027417">
    <property type="entry name" value="P-loop_NTPase"/>
</dbReference>
<evidence type="ECO:0000313" key="11">
    <source>
        <dbReference type="Proteomes" id="UP000095255"/>
    </source>
</evidence>
<dbReference type="GO" id="GO:0043215">
    <property type="term" value="P:daunorubicin transport"/>
    <property type="evidence" value="ECO:0007669"/>
    <property type="project" value="InterPro"/>
</dbReference>
<feature type="domain" description="ABC transporter" evidence="9">
    <location>
        <begin position="6"/>
        <end position="236"/>
    </location>
</feature>
<dbReference type="GO" id="GO:0005886">
    <property type="term" value="C:plasma membrane"/>
    <property type="evidence" value="ECO:0007669"/>
    <property type="project" value="UniProtKB-SubCell"/>
</dbReference>
<dbReference type="Pfam" id="PF13732">
    <property type="entry name" value="DrrA1-3_C"/>
    <property type="match status" value="1"/>
</dbReference>
<evidence type="ECO:0000256" key="7">
    <source>
        <dbReference type="ARBA" id="ARBA00023136"/>
    </source>
</evidence>
<evidence type="ECO:0000256" key="4">
    <source>
        <dbReference type="ARBA" id="ARBA00022741"/>
    </source>
</evidence>
<dbReference type="PROSITE" id="PS00211">
    <property type="entry name" value="ABC_TRANSPORTER_1"/>
    <property type="match status" value="1"/>
</dbReference>
<dbReference type="PROSITE" id="PS50893">
    <property type="entry name" value="ABC_TRANSPORTER_2"/>
    <property type="match status" value="1"/>
</dbReference>
<organism evidence="10 11">
    <name type="scientific">Desulfuribacillus stibiiarsenatis</name>
    <dbReference type="NCBI Taxonomy" id="1390249"/>
    <lineage>
        <taxon>Bacteria</taxon>
        <taxon>Bacillati</taxon>
        <taxon>Bacillota</taxon>
        <taxon>Desulfuribacillia</taxon>
        <taxon>Desulfuribacillales</taxon>
        <taxon>Desulfuribacillaceae</taxon>
        <taxon>Desulfuribacillus</taxon>
    </lineage>
</organism>
<dbReference type="PANTHER" id="PTHR43582">
    <property type="entry name" value="LINEARMYCIN RESISTANCE ATP-BINDING PROTEIN LNRL"/>
    <property type="match status" value="1"/>
</dbReference>
<dbReference type="GO" id="GO:0016887">
    <property type="term" value="F:ATP hydrolysis activity"/>
    <property type="evidence" value="ECO:0007669"/>
    <property type="project" value="InterPro"/>
</dbReference>
<dbReference type="InterPro" id="IPR003593">
    <property type="entry name" value="AAA+_ATPase"/>
</dbReference>
<dbReference type="Gene3D" id="3.40.50.300">
    <property type="entry name" value="P-loop containing nucleotide triphosphate hydrolases"/>
    <property type="match status" value="1"/>
</dbReference>
<dbReference type="STRING" id="1390249.BHU72_13515"/>
<dbReference type="RefSeq" id="WP_069701218.1">
    <property type="nucleotide sequence ID" value="NZ_MJAT01000004.1"/>
</dbReference>
<dbReference type="FunFam" id="3.40.50.300:FF:000589">
    <property type="entry name" value="ABC transporter, ATP-binding subunit"/>
    <property type="match status" value="1"/>
</dbReference>
<dbReference type="Pfam" id="PF00005">
    <property type="entry name" value="ABC_tran"/>
    <property type="match status" value="1"/>
</dbReference>
<evidence type="ECO:0000256" key="3">
    <source>
        <dbReference type="ARBA" id="ARBA00022475"/>
    </source>
</evidence>
<evidence type="ECO:0000259" key="9">
    <source>
        <dbReference type="PROSITE" id="PS50893"/>
    </source>
</evidence>
<evidence type="ECO:0000256" key="1">
    <source>
        <dbReference type="ARBA" id="ARBA00004413"/>
    </source>
</evidence>
<keyword evidence="6" id="KW-1278">Translocase</keyword>
<dbReference type="InterPro" id="IPR003439">
    <property type="entry name" value="ABC_transporter-like_ATP-bd"/>
</dbReference>
<comment type="caution">
    <text evidence="10">The sequence shown here is derived from an EMBL/GenBank/DDBJ whole genome shotgun (WGS) entry which is preliminary data.</text>
</comment>
<keyword evidence="5 10" id="KW-0067">ATP-binding</keyword>
<comment type="similarity">
    <text evidence="8">Belongs to the ABC transporter superfamily. Drug exporter-1 (DrugE1) (TC 3.A.1.105) family.</text>
</comment>
<dbReference type="GO" id="GO:1900753">
    <property type="term" value="P:doxorubicin transport"/>
    <property type="evidence" value="ECO:0007669"/>
    <property type="project" value="InterPro"/>
</dbReference>
<accession>A0A1E5L8G8</accession>
<dbReference type="OrthoDB" id="9804819at2"/>
<dbReference type="AlphaFoldDB" id="A0A1E5L8G8"/>
<dbReference type="SUPFAM" id="SSF52540">
    <property type="entry name" value="P-loop containing nucleoside triphosphate hydrolases"/>
    <property type="match status" value="1"/>
</dbReference>
<dbReference type="InterPro" id="IPR005894">
    <property type="entry name" value="DrrA"/>
</dbReference>
<dbReference type="SMART" id="SM00382">
    <property type="entry name" value="AAA"/>
    <property type="match status" value="1"/>
</dbReference>
<sequence>MSQNIIEVKQLVKSYDDFAAVKGISFEVERGEIFGFLGPNGAGKSTTINMLCTTVKPSDGTALVNGYDIVKDQSKVRESIGIIFQENSLDIKMTAKENLMLHCRLYAVPKKEREHRIDLLLKIVELNDRKDKMVEFFSGGMKRRLEIARGLLHYPKVLFLDEPMVGLDPQTRARIWEYIKMLKEEHGTTIFLTTHYMDEAEVCSRIAIIDHGEVIAIDTPANLKQSVGGDVVELGTENNQHAIIELKQKYSIQAVDKDGLVSFQIDQGTQQISSLIKELETPIVTLNLRRPTLNDVFLKLTGRQIREEELTEKDIMRERMRRGRH</sequence>
<dbReference type="InterPro" id="IPR025302">
    <property type="entry name" value="DrrA1/2-like_C"/>
</dbReference>
<keyword evidence="11" id="KW-1185">Reference proteome</keyword>
<keyword evidence="7" id="KW-0472">Membrane</keyword>
<keyword evidence="3" id="KW-1003">Cell membrane</keyword>
<evidence type="ECO:0000256" key="8">
    <source>
        <dbReference type="ARBA" id="ARBA00049985"/>
    </source>
</evidence>
<keyword evidence="2" id="KW-0813">Transport</keyword>
<evidence type="ECO:0000256" key="5">
    <source>
        <dbReference type="ARBA" id="ARBA00022840"/>
    </source>
</evidence>